<feature type="transmembrane region" description="Helical" evidence="1">
    <location>
        <begin position="179"/>
        <end position="202"/>
    </location>
</feature>
<dbReference type="AlphaFoldDB" id="A0A1M4UCM2"/>
<dbReference type="Proteomes" id="UP000184462">
    <property type="component" value="Unassembled WGS sequence"/>
</dbReference>
<protein>
    <recommendedName>
        <fullName evidence="4">PAP2 superfamily protein</fullName>
    </recommendedName>
</protein>
<evidence type="ECO:0000256" key="1">
    <source>
        <dbReference type="SAM" id="Phobius"/>
    </source>
</evidence>
<proteinExistence type="predicted"/>
<feature type="transmembrane region" description="Helical" evidence="1">
    <location>
        <begin position="7"/>
        <end position="27"/>
    </location>
</feature>
<accession>A0A1M4UCM2</accession>
<feature type="transmembrane region" description="Helical" evidence="1">
    <location>
        <begin position="39"/>
        <end position="60"/>
    </location>
</feature>
<dbReference type="RefSeq" id="WP_073192404.1">
    <property type="nucleotide sequence ID" value="NZ_FQTW01000002.1"/>
</dbReference>
<keyword evidence="1" id="KW-0472">Membrane</keyword>
<sequence length="204" mass="23709">MKKLALFISVICHPIIIPIIAVISYFYLFPDFFQKSIVYAKVLATSILTIFIPIVFLFIMKSMRLISSFRLPSYNERKLPLLFFLVLDLLIINYIFDIYNYKHLFYFFWALLFSGIICFLGLLFKFKVSLHTLGLSSLSFFMIYLSYNFELSLSLYISVLILSLGIVSSMRLYLKAHTLVEVVVGILLGLATQLLIPLLFIYKM</sequence>
<evidence type="ECO:0000313" key="2">
    <source>
        <dbReference type="EMBL" id="SHE54406.1"/>
    </source>
</evidence>
<evidence type="ECO:0008006" key="4">
    <source>
        <dbReference type="Google" id="ProtNLM"/>
    </source>
</evidence>
<reference evidence="2 3" key="1">
    <citation type="submission" date="2016-11" db="EMBL/GenBank/DDBJ databases">
        <authorList>
            <person name="Jaros S."/>
            <person name="Januszkiewicz K."/>
            <person name="Wedrychowicz H."/>
        </authorList>
    </citation>
    <scope>NUCLEOTIDE SEQUENCE [LARGE SCALE GENOMIC DNA]</scope>
    <source>
        <strain evidence="2 3">DSM 25661</strain>
    </source>
</reference>
<keyword evidence="3" id="KW-1185">Reference proteome</keyword>
<evidence type="ECO:0000313" key="3">
    <source>
        <dbReference type="Proteomes" id="UP000184462"/>
    </source>
</evidence>
<dbReference type="OrthoDB" id="9786064at2"/>
<feature type="transmembrane region" description="Helical" evidence="1">
    <location>
        <begin position="81"/>
        <end position="99"/>
    </location>
</feature>
<name>A0A1M4UCM2_9FLAO</name>
<feature type="transmembrane region" description="Helical" evidence="1">
    <location>
        <begin position="153"/>
        <end position="174"/>
    </location>
</feature>
<keyword evidence="1" id="KW-1133">Transmembrane helix</keyword>
<gene>
    <name evidence="2" type="ORF">SAMN05444278_102293</name>
</gene>
<keyword evidence="1" id="KW-0812">Transmembrane</keyword>
<dbReference type="EMBL" id="FQTW01000002">
    <property type="protein sequence ID" value="SHE54406.1"/>
    <property type="molecule type" value="Genomic_DNA"/>
</dbReference>
<dbReference type="STRING" id="1155689.SAMN05444278_102293"/>
<organism evidence="2 3">
    <name type="scientific">Psychroflexus salarius</name>
    <dbReference type="NCBI Taxonomy" id="1155689"/>
    <lineage>
        <taxon>Bacteria</taxon>
        <taxon>Pseudomonadati</taxon>
        <taxon>Bacteroidota</taxon>
        <taxon>Flavobacteriia</taxon>
        <taxon>Flavobacteriales</taxon>
        <taxon>Flavobacteriaceae</taxon>
        <taxon>Psychroflexus</taxon>
    </lineage>
</organism>
<feature type="transmembrane region" description="Helical" evidence="1">
    <location>
        <begin position="105"/>
        <end position="123"/>
    </location>
</feature>